<dbReference type="InterPro" id="IPR036397">
    <property type="entry name" value="RNaseH_sf"/>
</dbReference>
<gene>
    <name evidence="2" type="ORF">PROFUN_16285</name>
</gene>
<dbReference type="GO" id="GO:0003676">
    <property type="term" value="F:nucleic acid binding"/>
    <property type="evidence" value="ECO:0007669"/>
    <property type="project" value="InterPro"/>
</dbReference>
<evidence type="ECO:0000313" key="3">
    <source>
        <dbReference type="Proteomes" id="UP000241769"/>
    </source>
</evidence>
<dbReference type="EMBL" id="MDYQ01000486">
    <property type="protein sequence ID" value="PRP74213.1"/>
    <property type="molecule type" value="Genomic_DNA"/>
</dbReference>
<dbReference type="AlphaFoldDB" id="A0A2P6MR89"/>
<dbReference type="Gene3D" id="3.30.420.10">
    <property type="entry name" value="Ribonuclease H-like superfamily/Ribonuclease H"/>
    <property type="match status" value="1"/>
</dbReference>
<reference evidence="2 3" key="1">
    <citation type="journal article" date="2018" name="Genome Biol. Evol.">
        <title>Multiple Roots of Fruiting Body Formation in Amoebozoa.</title>
        <authorList>
            <person name="Hillmann F."/>
            <person name="Forbes G."/>
            <person name="Novohradska S."/>
            <person name="Ferling I."/>
            <person name="Riege K."/>
            <person name="Groth M."/>
            <person name="Westermann M."/>
            <person name="Marz M."/>
            <person name="Spaller T."/>
            <person name="Winckler T."/>
            <person name="Schaap P."/>
            <person name="Glockner G."/>
        </authorList>
    </citation>
    <scope>NUCLEOTIDE SEQUENCE [LARGE SCALE GENOMIC DNA]</scope>
    <source>
        <strain evidence="2 3">Jena</strain>
    </source>
</reference>
<evidence type="ECO:0000313" key="2">
    <source>
        <dbReference type="EMBL" id="PRP74213.1"/>
    </source>
</evidence>
<feature type="domain" description="Tc1-like transposase DDE" evidence="1">
    <location>
        <begin position="177"/>
        <end position="235"/>
    </location>
</feature>
<sequence>MQETESEEGYCKLQRIQEMTLMLMLMLKMSQLCNFRISTQTAKASTERTNTYKCFAEDYQTEHRRQAFNCILLLGEVNCPVHLIQQRDLRQICAIACCAQHLTSLTNWKTWRNLREISATKKHIQCTFIEKELLGFLWYEIILYKQRLIKLFGSYVGPYTTSSYWISSIVLDYQEGSITVQVILLDNAKVHSAAVLREEHQALTAQYIVYYYFIPTYSPELNATKLLFACLKGKIYECASDCPILGDLIQEVAPVTTADVAKMYKH</sequence>
<keyword evidence="3" id="KW-1185">Reference proteome</keyword>
<dbReference type="InterPro" id="IPR038717">
    <property type="entry name" value="Tc1-like_DDE_dom"/>
</dbReference>
<dbReference type="Pfam" id="PF13358">
    <property type="entry name" value="DDE_3"/>
    <property type="match status" value="1"/>
</dbReference>
<proteinExistence type="predicted"/>
<evidence type="ECO:0000259" key="1">
    <source>
        <dbReference type="Pfam" id="PF13358"/>
    </source>
</evidence>
<protein>
    <recommendedName>
        <fullName evidence="1">Tc1-like transposase DDE domain-containing protein</fullName>
    </recommendedName>
</protein>
<dbReference type="Proteomes" id="UP000241769">
    <property type="component" value="Unassembled WGS sequence"/>
</dbReference>
<organism evidence="2 3">
    <name type="scientific">Planoprotostelium fungivorum</name>
    <dbReference type="NCBI Taxonomy" id="1890364"/>
    <lineage>
        <taxon>Eukaryota</taxon>
        <taxon>Amoebozoa</taxon>
        <taxon>Evosea</taxon>
        <taxon>Variosea</taxon>
        <taxon>Cavosteliida</taxon>
        <taxon>Cavosteliaceae</taxon>
        <taxon>Planoprotostelium</taxon>
    </lineage>
</organism>
<comment type="caution">
    <text evidence="2">The sequence shown here is derived from an EMBL/GenBank/DDBJ whole genome shotgun (WGS) entry which is preliminary data.</text>
</comment>
<dbReference type="InParanoid" id="A0A2P6MR89"/>
<name>A0A2P6MR89_9EUKA</name>
<accession>A0A2P6MR89</accession>